<evidence type="ECO:0000256" key="6">
    <source>
        <dbReference type="ARBA" id="ARBA00023136"/>
    </source>
</evidence>
<comment type="similarity">
    <text evidence="7">Belongs to the methyl-accepting chemotaxis (MCP) protein family.</text>
</comment>
<evidence type="ECO:0000256" key="2">
    <source>
        <dbReference type="ARBA" id="ARBA00022475"/>
    </source>
</evidence>
<proteinExistence type="inferred from homology"/>
<dbReference type="Pfam" id="PF17200">
    <property type="entry name" value="sCache_2"/>
    <property type="match status" value="1"/>
</dbReference>
<accession>A0A1M6QCJ2</accession>
<evidence type="ECO:0000256" key="1">
    <source>
        <dbReference type="ARBA" id="ARBA00004651"/>
    </source>
</evidence>
<dbReference type="PANTHER" id="PTHR43531">
    <property type="entry name" value="PROTEIN ICFG"/>
    <property type="match status" value="1"/>
</dbReference>
<dbReference type="SMART" id="SM00283">
    <property type="entry name" value="MA"/>
    <property type="match status" value="1"/>
</dbReference>
<gene>
    <name evidence="13" type="ORF">SAMN02745216_03033</name>
</gene>
<evidence type="ECO:0000259" key="12">
    <source>
        <dbReference type="PROSITE" id="PS50885"/>
    </source>
</evidence>
<evidence type="ECO:0000313" key="13">
    <source>
        <dbReference type="EMBL" id="SHK17850.1"/>
    </source>
</evidence>
<dbReference type="PROSITE" id="PS50885">
    <property type="entry name" value="HAMP"/>
    <property type="match status" value="1"/>
</dbReference>
<dbReference type="PROSITE" id="PS50111">
    <property type="entry name" value="CHEMOTAXIS_TRANSDUC_2"/>
    <property type="match status" value="1"/>
</dbReference>
<evidence type="ECO:0000259" key="11">
    <source>
        <dbReference type="PROSITE" id="PS50111"/>
    </source>
</evidence>
<dbReference type="InterPro" id="IPR051310">
    <property type="entry name" value="MCP_chemotaxis"/>
</dbReference>
<feature type="domain" description="Methyl-accepting transducer" evidence="11">
    <location>
        <begin position="594"/>
        <end position="823"/>
    </location>
</feature>
<sequence length="884" mass="95893">MNWKNWKIGTRLAFGFGIVTALLILVGSVSYFGVGNIVTDADQVIEGNRLQGFFAKKELDAINWVEKIPELFNDDSVSALTIETDPARSTVGDWYYSGERKEIEAQIPAVAAALAQLQAPLEKLHSSAQEIKTVYKQPHTGLSETLNDRLNDHMVWIGKLMSGVAEEAGGMYLYQASIRNTVEIALSQIKACDENADLGDLDARQAKAVEMIKDIRFGPENMDYLWIQDMDTKMLMHPLRPDLNGKSLVDLKDPTGKAFALEMTRIAETKGKGFLTYLWPKTKDEPPVFKVTYVKLYEPWGWVVGSGLFLDKANPQAIQRAKDFAQGTPFTIDIQTDPALCQFGKFIAAPETQQLMKDFPEFGRLVEAMKEPHKALHVSAKKMISFINDQNMAEALDAYHQETIPSMDKLRSLFEQAQALEDGFIEGYNEANAIYREKTTPAYKEVRDRLQALSDQVKQNTLSEQVMLDSAKGAQRYVMAASGIAFLAAVFLTFVITRAITRPIKKTLGIAEAVSAGDLTQRLQTDAADEIGDLSRSLDSMADGLEGKAKMAQEIAAGDLRVEVALASEKDSLGKALEQMVNSLNNIVGNVLNGASQVQNSSNQIASASQSLSQNATEQAASLEEITASMSQIGTQARTNAENASQANLLTTDVFDSGSQGNEQMGVMLEAMKEIEAASSDIAKINKTIDDIAFQTNLLALNAAVEAARAGVHGKGFAVVAQEVRNLAARSAKAAGETTQLIEDSLKKVERGALIAEETADILQKIVEGVSKVSDLIGEIAASSNEQAQGVAQINQGLGQIDSATQQNTANAEETAAAAQELHAQASELKTLLSHFRTKRMREGAPNKQSALALPEPGPAVPGSPEPEQDGYDAVDARQVISLD</sequence>
<keyword evidence="4 10" id="KW-0812">Transmembrane</keyword>
<feature type="domain" description="HAMP" evidence="12">
    <location>
        <begin position="498"/>
        <end position="550"/>
    </location>
</feature>
<evidence type="ECO:0000256" key="7">
    <source>
        <dbReference type="ARBA" id="ARBA00029447"/>
    </source>
</evidence>
<dbReference type="STRING" id="1121393.SAMN02745216_03033"/>
<dbReference type="InterPro" id="IPR004089">
    <property type="entry name" value="MCPsignal_dom"/>
</dbReference>
<feature type="compositionally biased region" description="Pro residues" evidence="9">
    <location>
        <begin position="856"/>
        <end position="865"/>
    </location>
</feature>
<dbReference type="Pfam" id="PF00672">
    <property type="entry name" value="HAMP"/>
    <property type="match status" value="1"/>
</dbReference>
<evidence type="ECO:0000313" key="14">
    <source>
        <dbReference type="Proteomes" id="UP000183994"/>
    </source>
</evidence>
<dbReference type="OrthoDB" id="5422635at2"/>
<dbReference type="InterPro" id="IPR033480">
    <property type="entry name" value="sCache_2"/>
</dbReference>
<dbReference type="Pfam" id="PF00015">
    <property type="entry name" value="MCPsignal"/>
    <property type="match status" value="1"/>
</dbReference>
<dbReference type="CDD" id="cd06225">
    <property type="entry name" value="HAMP"/>
    <property type="match status" value="2"/>
</dbReference>
<dbReference type="SMART" id="SM01049">
    <property type="entry name" value="Cache_2"/>
    <property type="match status" value="1"/>
</dbReference>
<evidence type="ECO:0000256" key="5">
    <source>
        <dbReference type="ARBA" id="ARBA00022989"/>
    </source>
</evidence>
<dbReference type="AlphaFoldDB" id="A0A1M6QCJ2"/>
<organism evidence="13 14">
    <name type="scientific">Desulfatibacillum alkenivorans DSM 16219</name>
    <dbReference type="NCBI Taxonomy" id="1121393"/>
    <lineage>
        <taxon>Bacteria</taxon>
        <taxon>Pseudomonadati</taxon>
        <taxon>Thermodesulfobacteriota</taxon>
        <taxon>Desulfobacteria</taxon>
        <taxon>Desulfobacterales</taxon>
        <taxon>Desulfatibacillaceae</taxon>
        <taxon>Desulfatibacillum</taxon>
    </lineage>
</organism>
<keyword evidence="3" id="KW-0145">Chemotaxis</keyword>
<dbReference type="RefSeq" id="WP_073477093.1">
    <property type="nucleotide sequence ID" value="NZ_FQZU01000019.1"/>
</dbReference>
<evidence type="ECO:0000256" key="10">
    <source>
        <dbReference type="SAM" id="Phobius"/>
    </source>
</evidence>
<keyword evidence="2" id="KW-1003">Cell membrane</keyword>
<dbReference type="EMBL" id="FQZU01000019">
    <property type="protein sequence ID" value="SHK17850.1"/>
    <property type="molecule type" value="Genomic_DNA"/>
</dbReference>
<dbReference type="CDD" id="cd11386">
    <property type="entry name" value="MCP_signal"/>
    <property type="match status" value="1"/>
</dbReference>
<evidence type="ECO:0000256" key="4">
    <source>
        <dbReference type="ARBA" id="ARBA00022692"/>
    </source>
</evidence>
<dbReference type="Gene3D" id="3.30.450.20">
    <property type="entry name" value="PAS domain"/>
    <property type="match status" value="1"/>
</dbReference>
<dbReference type="Gene3D" id="1.10.287.950">
    <property type="entry name" value="Methyl-accepting chemotaxis protein"/>
    <property type="match status" value="1"/>
</dbReference>
<dbReference type="SUPFAM" id="SSF58104">
    <property type="entry name" value="Methyl-accepting chemotaxis protein (MCP) signaling domain"/>
    <property type="match status" value="1"/>
</dbReference>
<dbReference type="Gene3D" id="1.20.120.30">
    <property type="entry name" value="Aspartate receptor, ligand-binding domain"/>
    <property type="match status" value="2"/>
</dbReference>
<protein>
    <submittedName>
        <fullName evidence="13">Methyl-accepting chemotaxis protein</fullName>
    </submittedName>
</protein>
<dbReference type="SMART" id="SM00304">
    <property type="entry name" value="HAMP"/>
    <property type="match status" value="1"/>
</dbReference>
<dbReference type="GO" id="GO:0006935">
    <property type="term" value="P:chemotaxis"/>
    <property type="evidence" value="ECO:0007669"/>
    <property type="project" value="UniProtKB-KW"/>
</dbReference>
<evidence type="ECO:0000256" key="9">
    <source>
        <dbReference type="SAM" id="MobiDB-lite"/>
    </source>
</evidence>
<keyword evidence="6 10" id="KW-0472">Membrane</keyword>
<feature type="transmembrane region" description="Helical" evidence="10">
    <location>
        <begin position="477"/>
        <end position="496"/>
    </location>
</feature>
<name>A0A1M6QCJ2_9BACT</name>
<keyword evidence="14" id="KW-1185">Reference proteome</keyword>
<feature type="transmembrane region" description="Helical" evidence="10">
    <location>
        <begin position="12"/>
        <end position="34"/>
    </location>
</feature>
<dbReference type="Gene3D" id="6.10.340.10">
    <property type="match status" value="1"/>
</dbReference>
<keyword evidence="5 10" id="KW-1133">Transmembrane helix</keyword>
<comment type="subcellular location">
    <subcellularLocation>
        <location evidence="1">Cell membrane</location>
        <topology evidence="1">Multi-pass membrane protein</topology>
    </subcellularLocation>
</comment>
<feature type="region of interest" description="Disordered" evidence="9">
    <location>
        <begin position="840"/>
        <end position="875"/>
    </location>
</feature>
<dbReference type="GO" id="GO:0005886">
    <property type="term" value="C:plasma membrane"/>
    <property type="evidence" value="ECO:0007669"/>
    <property type="project" value="UniProtKB-SubCell"/>
</dbReference>
<reference evidence="14" key="1">
    <citation type="submission" date="2016-11" db="EMBL/GenBank/DDBJ databases">
        <authorList>
            <person name="Varghese N."/>
            <person name="Submissions S."/>
        </authorList>
    </citation>
    <scope>NUCLEOTIDE SEQUENCE [LARGE SCALE GENOMIC DNA]</scope>
    <source>
        <strain evidence="14">DSM 16219</strain>
    </source>
</reference>
<dbReference type="InterPro" id="IPR003660">
    <property type="entry name" value="HAMP_dom"/>
</dbReference>
<dbReference type="GO" id="GO:0007165">
    <property type="term" value="P:signal transduction"/>
    <property type="evidence" value="ECO:0007669"/>
    <property type="project" value="UniProtKB-KW"/>
</dbReference>
<dbReference type="FunFam" id="1.10.287.950:FF:000001">
    <property type="entry name" value="Methyl-accepting chemotaxis sensory transducer"/>
    <property type="match status" value="1"/>
</dbReference>
<evidence type="ECO:0000256" key="8">
    <source>
        <dbReference type="PROSITE-ProRule" id="PRU00284"/>
    </source>
</evidence>
<keyword evidence="8" id="KW-0807">Transducer</keyword>
<dbReference type="PANTHER" id="PTHR43531:SF11">
    <property type="entry name" value="METHYL-ACCEPTING CHEMOTAXIS PROTEIN 3"/>
    <property type="match status" value="1"/>
</dbReference>
<dbReference type="GO" id="GO:0004888">
    <property type="term" value="F:transmembrane signaling receptor activity"/>
    <property type="evidence" value="ECO:0007669"/>
    <property type="project" value="TreeGrafter"/>
</dbReference>
<evidence type="ECO:0000256" key="3">
    <source>
        <dbReference type="ARBA" id="ARBA00022500"/>
    </source>
</evidence>
<dbReference type="Proteomes" id="UP000183994">
    <property type="component" value="Unassembled WGS sequence"/>
</dbReference>